<dbReference type="GO" id="GO:0003723">
    <property type="term" value="F:RNA binding"/>
    <property type="evidence" value="ECO:0007669"/>
    <property type="project" value="InterPro"/>
</dbReference>
<dbReference type="Pfam" id="PF17759">
    <property type="entry name" value="tRNA_synthFbeta"/>
    <property type="match status" value="1"/>
</dbReference>
<evidence type="ECO:0000256" key="5">
    <source>
        <dbReference type="ARBA" id="ARBA00022723"/>
    </source>
</evidence>
<dbReference type="PANTHER" id="PTHR10947">
    <property type="entry name" value="PHENYLALANYL-TRNA SYNTHETASE BETA CHAIN AND LEUCINE-RICH REPEAT-CONTAINING PROTEIN 47"/>
    <property type="match status" value="1"/>
</dbReference>
<comment type="cofactor">
    <cofactor evidence="1">
        <name>Mg(2+)</name>
        <dbReference type="ChEBI" id="CHEBI:18420"/>
    </cofactor>
</comment>
<dbReference type="CDD" id="cd00769">
    <property type="entry name" value="PheRS_beta_core"/>
    <property type="match status" value="1"/>
</dbReference>
<dbReference type="InterPro" id="IPR009061">
    <property type="entry name" value="DNA-bd_dom_put_sf"/>
</dbReference>
<dbReference type="InterPro" id="IPR041616">
    <property type="entry name" value="PheRS_beta_core"/>
</dbReference>
<keyword evidence="7" id="KW-0067">ATP-binding</keyword>
<evidence type="ECO:0000256" key="2">
    <source>
        <dbReference type="ARBA" id="ARBA00011209"/>
    </source>
</evidence>
<evidence type="ECO:0000313" key="13">
    <source>
        <dbReference type="EMBL" id="KAJ8954974.1"/>
    </source>
</evidence>
<evidence type="ECO:0000256" key="11">
    <source>
        <dbReference type="ARBA" id="ARBA00049255"/>
    </source>
</evidence>
<dbReference type="FunFam" id="3.30.930.10:FF:000032">
    <property type="entry name" value="Phenylalanine--tRNA ligase beta subunit"/>
    <property type="match status" value="1"/>
</dbReference>
<name>A0AAV8YW42_9CUCU</name>
<keyword evidence="10" id="KW-0030">Aminoacyl-tRNA synthetase</keyword>
<keyword evidence="4" id="KW-0436">Ligase</keyword>
<dbReference type="Proteomes" id="UP001162162">
    <property type="component" value="Unassembled WGS sequence"/>
</dbReference>
<evidence type="ECO:0000256" key="4">
    <source>
        <dbReference type="ARBA" id="ARBA00022598"/>
    </source>
</evidence>
<evidence type="ECO:0000256" key="1">
    <source>
        <dbReference type="ARBA" id="ARBA00001946"/>
    </source>
</evidence>
<dbReference type="Gene3D" id="3.30.930.10">
    <property type="entry name" value="Bira Bifunctional Protein, Domain 2"/>
    <property type="match status" value="1"/>
</dbReference>
<dbReference type="GO" id="GO:0009328">
    <property type="term" value="C:phenylalanine-tRNA ligase complex"/>
    <property type="evidence" value="ECO:0007669"/>
    <property type="project" value="TreeGrafter"/>
</dbReference>
<dbReference type="Pfam" id="PF03484">
    <property type="entry name" value="B5"/>
    <property type="match status" value="1"/>
</dbReference>
<gene>
    <name evidence="13" type="ORF">NQ318_000405</name>
</gene>
<reference evidence="13" key="1">
    <citation type="journal article" date="2023" name="Insect Mol. Biol.">
        <title>Genome sequencing provides insights into the evolution of gene families encoding plant cell wall-degrading enzymes in longhorned beetles.</title>
        <authorList>
            <person name="Shin N.R."/>
            <person name="Okamura Y."/>
            <person name="Kirsch R."/>
            <person name="Pauchet Y."/>
        </authorList>
    </citation>
    <scope>NUCLEOTIDE SEQUENCE</scope>
    <source>
        <strain evidence="13">AMC_N1</strain>
    </source>
</reference>
<keyword evidence="8" id="KW-0460">Magnesium</keyword>
<comment type="caution">
    <text evidence="13">The sequence shown here is derived from an EMBL/GenBank/DDBJ whole genome shotgun (WGS) entry which is preliminary data.</text>
</comment>
<evidence type="ECO:0000256" key="8">
    <source>
        <dbReference type="ARBA" id="ARBA00022842"/>
    </source>
</evidence>
<evidence type="ECO:0000256" key="7">
    <source>
        <dbReference type="ARBA" id="ARBA00022840"/>
    </source>
</evidence>
<organism evidence="13 14">
    <name type="scientific">Aromia moschata</name>
    <dbReference type="NCBI Taxonomy" id="1265417"/>
    <lineage>
        <taxon>Eukaryota</taxon>
        <taxon>Metazoa</taxon>
        <taxon>Ecdysozoa</taxon>
        <taxon>Arthropoda</taxon>
        <taxon>Hexapoda</taxon>
        <taxon>Insecta</taxon>
        <taxon>Pterygota</taxon>
        <taxon>Neoptera</taxon>
        <taxon>Endopterygota</taxon>
        <taxon>Coleoptera</taxon>
        <taxon>Polyphaga</taxon>
        <taxon>Cucujiformia</taxon>
        <taxon>Chrysomeloidea</taxon>
        <taxon>Cerambycidae</taxon>
        <taxon>Cerambycinae</taxon>
        <taxon>Callichromatini</taxon>
        <taxon>Aromia</taxon>
    </lineage>
</organism>
<dbReference type="Gene3D" id="3.30.56.10">
    <property type="match status" value="1"/>
</dbReference>
<evidence type="ECO:0000313" key="14">
    <source>
        <dbReference type="Proteomes" id="UP001162162"/>
    </source>
</evidence>
<keyword evidence="14" id="KW-1185">Reference proteome</keyword>
<evidence type="ECO:0000256" key="3">
    <source>
        <dbReference type="ARBA" id="ARBA00012814"/>
    </source>
</evidence>
<dbReference type="InterPro" id="IPR045060">
    <property type="entry name" value="Phe-tRNA-ligase_IIc_bsu"/>
</dbReference>
<dbReference type="GO" id="GO:0000287">
    <property type="term" value="F:magnesium ion binding"/>
    <property type="evidence" value="ECO:0007669"/>
    <property type="project" value="InterPro"/>
</dbReference>
<evidence type="ECO:0000259" key="12">
    <source>
        <dbReference type="PROSITE" id="PS51483"/>
    </source>
</evidence>
<evidence type="ECO:0000256" key="10">
    <source>
        <dbReference type="ARBA" id="ARBA00023146"/>
    </source>
</evidence>
<feature type="domain" description="B5" evidence="12">
    <location>
        <begin position="1"/>
        <end position="63"/>
    </location>
</feature>
<dbReference type="AlphaFoldDB" id="A0AAV8YW42"/>
<proteinExistence type="predicted"/>
<dbReference type="EMBL" id="JAPWTK010000041">
    <property type="protein sequence ID" value="KAJ8954974.1"/>
    <property type="molecule type" value="Genomic_DNA"/>
</dbReference>
<comment type="subunit">
    <text evidence="2">Tetramer of two alpha and two beta subunits.</text>
</comment>
<accession>A0AAV8YW42</accession>
<keyword evidence="6" id="KW-0547">Nucleotide-binding</keyword>
<dbReference type="PANTHER" id="PTHR10947:SF0">
    <property type="entry name" value="PHENYLALANINE--TRNA LIGASE BETA SUBUNIT"/>
    <property type="match status" value="1"/>
</dbReference>
<keyword evidence="5" id="KW-0479">Metal-binding</keyword>
<dbReference type="GO" id="GO:0006432">
    <property type="term" value="P:phenylalanyl-tRNA aminoacylation"/>
    <property type="evidence" value="ECO:0007669"/>
    <property type="project" value="InterPro"/>
</dbReference>
<keyword evidence="9" id="KW-0648">Protein biosynthesis</keyword>
<dbReference type="InterPro" id="IPR045864">
    <property type="entry name" value="aa-tRNA-synth_II/BPL/LPL"/>
</dbReference>
<dbReference type="SUPFAM" id="SSF46955">
    <property type="entry name" value="Putative DNA-binding domain"/>
    <property type="match status" value="1"/>
</dbReference>
<sequence length="276" mass="30607">MVKKYEGPENIVALLTKMCLKSELSSNGDDIKVNIPPTRHDVIHACDIYEDVAIAYGYNNIRRTLPKTNTIGQQFPLNKLSDFLRMSIAEAGFTEALTFALCSRDDLSTKLGIDLIEKVPAVHIENPKTLEFQVCRTTLIPGILKTITANKKMPLPIKIFEVADVVLKDPETEVGARNERRICAVNCNKTAGFEIVHGLLDKIMLLLEVPWSPKKTSIGYYLKAMDDPAYFPGRCAQVICNGSVIGKIGVLHPNVLAKFELTNPCSAVEINIHPFL</sequence>
<evidence type="ECO:0000256" key="9">
    <source>
        <dbReference type="ARBA" id="ARBA00022917"/>
    </source>
</evidence>
<dbReference type="SUPFAM" id="SSF55681">
    <property type="entry name" value="Class II aaRS and biotin synthetases"/>
    <property type="match status" value="1"/>
</dbReference>
<dbReference type="GO" id="GO:0005524">
    <property type="term" value="F:ATP binding"/>
    <property type="evidence" value="ECO:0007669"/>
    <property type="project" value="UniProtKB-KW"/>
</dbReference>
<dbReference type="SMART" id="SM00874">
    <property type="entry name" value="B5"/>
    <property type="match status" value="1"/>
</dbReference>
<comment type="catalytic activity">
    <reaction evidence="11">
        <text>tRNA(Phe) + L-phenylalanine + ATP = L-phenylalanyl-tRNA(Phe) + AMP + diphosphate + H(+)</text>
        <dbReference type="Rhea" id="RHEA:19413"/>
        <dbReference type="Rhea" id="RHEA-COMP:9668"/>
        <dbReference type="Rhea" id="RHEA-COMP:9699"/>
        <dbReference type="ChEBI" id="CHEBI:15378"/>
        <dbReference type="ChEBI" id="CHEBI:30616"/>
        <dbReference type="ChEBI" id="CHEBI:33019"/>
        <dbReference type="ChEBI" id="CHEBI:58095"/>
        <dbReference type="ChEBI" id="CHEBI:78442"/>
        <dbReference type="ChEBI" id="CHEBI:78531"/>
        <dbReference type="ChEBI" id="CHEBI:456215"/>
        <dbReference type="EC" id="6.1.1.20"/>
    </reaction>
</comment>
<dbReference type="EC" id="6.1.1.20" evidence="3"/>
<dbReference type="InterPro" id="IPR005147">
    <property type="entry name" value="tRNA_synthase_B5-dom"/>
</dbReference>
<evidence type="ECO:0000256" key="6">
    <source>
        <dbReference type="ARBA" id="ARBA00022741"/>
    </source>
</evidence>
<protein>
    <recommendedName>
        <fullName evidence="3">phenylalanine--tRNA ligase</fullName>
        <ecNumber evidence="3">6.1.1.20</ecNumber>
    </recommendedName>
</protein>
<dbReference type="GO" id="GO:0004826">
    <property type="term" value="F:phenylalanine-tRNA ligase activity"/>
    <property type="evidence" value="ECO:0007669"/>
    <property type="project" value="UniProtKB-EC"/>
</dbReference>
<dbReference type="PROSITE" id="PS51483">
    <property type="entry name" value="B5"/>
    <property type="match status" value="1"/>
</dbReference>